<organism evidence="1 2">
    <name type="scientific">Noviluteimonas gilva</name>
    <dbReference type="NCBI Taxonomy" id="2682097"/>
    <lineage>
        <taxon>Bacteria</taxon>
        <taxon>Pseudomonadati</taxon>
        <taxon>Pseudomonadota</taxon>
        <taxon>Gammaproteobacteria</taxon>
        <taxon>Lysobacterales</taxon>
        <taxon>Lysobacteraceae</taxon>
        <taxon>Noviluteimonas</taxon>
    </lineage>
</organism>
<proteinExistence type="predicted"/>
<evidence type="ECO:0000313" key="2">
    <source>
        <dbReference type="Proteomes" id="UP000479692"/>
    </source>
</evidence>
<dbReference type="RefSeq" id="WP_156641474.1">
    <property type="nucleotide sequence ID" value="NZ_WOXT01000002.1"/>
</dbReference>
<dbReference type="Proteomes" id="UP000479692">
    <property type="component" value="Unassembled WGS sequence"/>
</dbReference>
<sequence>MRRKLISQPEGLIDVLLDQSAEVGDRDDAAMDLGAYDGEDVEAALAQVACDPATDEMIADSCGQSLAELWCRKGRVNDAILVRLTPASLRISLALLEARAPDLAAEAERLLNPGATP</sequence>
<protein>
    <submittedName>
        <fullName evidence="1">Uncharacterized protein</fullName>
    </submittedName>
</protein>
<dbReference type="EMBL" id="WOXT01000002">
    <property type="protein sequence ID" value="MUV14157.1"/>
    <property type="molecule type" value="Genomic_DNA"/>
</dbReference>
<reference evidence="1 2" key="1">
    <citation type="submission" date="2019-12" db="EMBL/GenBank/DDBJ databases">
        <authorList>
            <person name="Xu J."/>
        </authorList>
    </citation>
    <scope>NUCLEOTIDE SEQUENCE [LARGE SCALE GENOMIC DNA]</scope>
    <source>
        <strain evidence="1 2">HX-5-24</strain>
    </source>
</reference>
<accession>A0A7C9HM21</accession>
<gene>
    <name evidence="1" type="ORF">GN331_08020</name>
</gene>
<evidence type="ECO:0000313" key="1">
    <source>
        <dbReference type="EMBL" id="MUV14157.1"/>
    </source>
</evidence>
<keyword evidence="2" id="KW-1185">Reference proteome</keyword>
<dbReference type="AlphaFoldDB" id="A0A7C9HM21"/>
<name>A0A7C9HM21_9GAMM</name>
<comment type="caution">
    <text evidence="1">The sequence shown here is derived from an EMBL/GenBank/DDBJ whole genome shotgun (WGS) entry which is preliminary data.</text>
</comment>